<evidence type="ECO:0000313" key="2">
    <source>
        <dbReference type="Proteomes" id="UP000192936"/>
    </source>
</evidence>
<accession>A0A1X7ESP9</accession>
<protein>
    <submittedName>
        <fullName evidence="1">Uncharacterized protein</fullName>
    </submittedName>
</protein>
<evidence type="ECO:0000313" key="1">
    <source>
        <dbReference type="EMBL" id="SMF39554.1"/>
    </source>
</evidence>
<dbReference type="AlphaFoldDB" id="A0A1X7ESP9"/>
<proteinExistence type="predicted"/>
<organism evidence="1 2">
    <name type="scientific">Azospirillum oryzae</name>
    <dbReference type="NCBI Taxonomy" id="286727"/>
    <lineage>
        <taxon>Bacteria</taxon>
        <taxon>Pseudomonadati</taxon>
        <taxon>Pseudomonadota</taxon>
        <taxon>Alphaproteobacteria</taxon>
        <taxon>Rhodospirillales</taxon>
        <taxon>Azospirillaceae</taxon>
        <taxon>Azospirillum</taxon>
    </lineage>
</organism>
<gene>
    <name evidence="1" type="ORF">SAMN02982917_2001</name>
</gene>
<reference evidence="1 2" key="1">
    <citation type="submission" date="2017-04" db="EMBL/GenBank/DDBJ databases">
        <authorList>
            <person name="Afonso C.L."/>
            <person name="Miller P.J."/>
            <person name="Scott M.A."/>
            <person name="Spackman E."/>
            <person name="Goraichik I."/>
            <person name="Dimitrov K.M."/>
            <person name="Suarez D.L."/>
            <person name="Swayne D.E."/>
        </authorList>
    </citation>
    <scope>NUCLEOTIDE SEQUENCE [LARGE SCALE GENOMIC DNA]</scope>
    <source>
        <strain evidence="1 2">A2P</strain>
    </source>
</reference>
<sequence>MSALYTLVVVFLAFGPAGEPQMHVERFPEPSMDRCRKAAQELEQMGIPSGALIVRTRCIES</sequence>
<name>A0A1X7ESP9_9PROT</name>
<dbReference type="RefSeq" id="WP_085084821.1">
    <property type="nucleotide sequence ID" value="NZ_FXAK01000003.1"/>
</dbReference>
<dbReference type="EMBL" id="FXAK01000003">
    <property type="protein sequence ID" value="SMF39554.1"/>
    <property type="molecule type" value="Genomic_DNA"/>
</dbReference>
<dbReference type="Proteomes" id="UP000192936">
    <property type="component" value="Unassembled WGS sequence"/>
</dbReference>